<dbReference type="AlphaFoldDB" id="A0A1X0DMB0"/>
<dbReference type="OrthoDB" id="3829170at2"/>
<organism evidence="2 3">
    <name type="scientific">Mycolicibacterium insubricum</name>
    <dbReference type="NCBI Taxonomy" id="444597"/>
    <lineage>
        <taxon>Bacteria</taxon>
        <taxon>Bacillati</taxon>
        <taxon>Actinomycetota</taxon>
        <taxon>Actinomycetes</taxon>
        <taxon>Mycobacteriales</taxon>
        <taxon>Mycobacteriaceae</taxon>
        <taxon>Mycolicibacterium</taxon>
    </lineage>
</organism>
<evidence type="ECO:0000256" key="1">
    <source>
        <dbReference type="SAM" id="MobiDB-lite"/>
    </source>
</evidence>
<dbReference type="EMBL" id="MVHS01000003">
    <property type="protein sequence ID" value="ORA73544.1"/>
    <property type="molecule type" value="Genomic_DNA"/>
</dbReference>
<reference evidence="2 3" key="1">
    <citation type="submission" date="2016-12" db="EMBL/GenBank/DDBJ databases">
        <title>The new phylogeny of genus Mycobacterium.</title>
        <authorList>
            <person name="Tortoli E."/>
            <person name="Trovato A."/>
            <person name="Cirillo D.M."/>
        </authorList>
    </citation>
    <scope>NUCLEOTIDE SEQUENCE [LARGE SCALE GENOMIC DNA]</scope>
    <source>
        <strain evidence="2 3">DSM 45130</strain>
    </source>
</reference>
<accession>A0A1X0DMB0</accession>
<name>A0A1X0DMB0_9MYCO</name>
<sequence length="174" mass="18932">MAINLHDVLSESDFQLVHATRPAELRELDEDALLDLHARVRRARNKHVGVYRREAAARVVRKGARGAARPANVRNATRAEVFEDALARVSRQLGVAARQSALELKELRLAQATGAPAKKAPAKTAAKKSVKAAPKSAAKKRVTTDQTRANPGRIKREAGTKAAGARRQAKRDAR</sequence>
<gene>
    <name evidence="2" type="ORF">BST26_01805</name>
</gene>
<evidence type="ECO:0000313" key="2">
    <source>
        <dbReference type="EMBL" id="ORA73544.1"/>
    </source>
</evidence>
<feature type="compositionally biased region" description="Low complexity" evidence="1">
    <location>
        <begin position="113"/>
        <end position="124"/>
    </location>
</feature>
<evidence type="ECO:0000313" key="3">
    <source>
        <dbReference type="Proteomes" id="UP000192801"/>
    </source>
</evidence>
<dbReference type="Proteomes" id="UP000192801">
    <property type="component" value="Unassembled WGS sequence"/>
</dbReference>
<dbReference type="RefSeq" id="WP_083029115.1">
    <property type="nucleotide sequence ID" value="NZ_AP022618.1"/>
</dbReference>
<comment type="caution">
    <text evidence="2">The sequence shown here is derived from an EMBL/GenBank/DDBJ whole genome shotgun (WGS) entry which is preliminary data.</text>
</comment>
<keyword evidence="3" id="KW-1185">Reference proteome</keyword>
<proteinExistence type="predicted"/>
<feature type="region of interest" description="Disordered" evidence="1">
    <location>
        <begin position="113"/>
        <end position="174"/>
    </location>
</feature>
<protein>
    <submittedName>
        <fullName evidence="2">Uncharacterized protein</fullName>
    </submittedName>
</protein>